<sequence length="383" mass="41894">MPVLTPTRLYSWFLVAVAGLLLLGSCKEDGEAEPDLDPPVTTPYQLVLPAGFPQTVVIPADNPLTQEGVSLGRMLFYETRLSRNNTMSCGSCHQQSKAFTDGRARAVGVDGAAHTRSAMTLANLLWEPSLNWDGAATGLEGQARTPIENPVEMHQSLAEGVSKLQQTGLYPPLFRAAFGAATITEATVLKALAQFERTLISANSKYDKLKRKEISRLTTEEESGRQLFSTHPFPIESLVGANCFHCHNEGNLLFSSTDYLRGPAATFFNNGLDATLTDTGRGGVTGLATDRGKFRAPTLRNIALTAPYMHDGRFQTLEQVLDHYSDHVQLTSPNIDPNLLDASNTFNGTQLDLTPTQKRQVIAFLKTLTDSTFVQDKRFSNPF</sequence>
<evidence type="ECO:0000256" key="8">
    <source>
        <dbReference type="PROSITE-ProRule" id="PRU00433"/>
    </source>
</evidence>
<reference evidence="11" key="1">
    <citation type="journal article" date="2019" name="Int. J. Syst. Evol. Microbiol.">
        <title>The Global Catalogue of Microorganisms (GCM) 10K type strain sequencing project: providing services to taxonomists for standard genome sequencing and annotation.</title>
        <authorList>
            <consortium name="The Broad Institute Genomics Platform"/>
            <consortium name="The Broad Institute Genome Sequencing Center for Infectious Disease"/>
            <person name="Wu L."/>
            <person name="Ma J."/>
        </authorList>
    </citation>
    <scope>NUCLEOTIDE SEQUENCE [LARGE SCALE GENOMIC DNA]</scope>
    <source>
        <strain evidence="11">JCM 17214</strain>
    </source>
</reference>
<keyword evidence="2 8" id="KW-0349">Heme</keyword>
<gene>
    <name evidence="10" type="ORF">GCM10022406_38670</name>
</gene>
<evidence type="ECO:0000256" key="2">
    <source>
        <dbReference type="ARBA" id="ARBA00022617"/>
    </source>
</evidence>
<name>A0ABP7NSF7_9BACT</name>
<keyword evidence="11" id="KW-1185">Reference proteome</keyword>
<keyword evidence="5" id="KW-0574">Periplasm</keyword>
<dbReference type="GO" id="GO:0004601">
    <property type="term" value="F:peroxidase activity"/>
    <property type="evidence" value="ECO:0007669"/>
    <property type="project" value="UniProtKB-KW"/>
</dbReference>
<evidence type="ECO:0000256" key="3">
    <source>
        <dbReference type="ARBA" id="ARBA00022723"/>
    </source>
</evidence>
<dbReference type="Pfam" id="PF03150">
    <property type="entry name" value="CCP_MauG"/>
    <property type="match status" value="1"/>
</dbReference>
<evidence type="ECO:0000256" key="4">
    <source>
        <dbReference type="ARBA" id="ARBA00022729"/>
    </source>
</evidence>
<organism evidence="10 11">
    <name type="scientific">Hymenobacter algoricola</name>
    <dbReference type="NCBI Taxonomy" id="486267"/>
    <lineage>
        <taxon>Bacteria</taxon>
        <taxon>Pseudomonadati</taxon>
        <taxon>Bacteroidota</taxon>
        <taxon>Cytophagia</taxon>
        <taxon>Cytophagales</taxon>
        <taxon>Hymenobacteraceae</taxon>
        <taxon>Hymenobacter</taxon>
    </lineage>
</organism>
<dbReference type="InterPro" id="IPR026259">
    <property type="entry name" value="MauG/Cytc_peroxidase"/>
</dbReference>
<proteinExistence type="predicted"/>
<evidence type="ECO:0000256" key="6">
    <source>
        <dbReference type="ARBA" id="ARBA00023002"/>
    </source>
</evidence>
<accession>A0ABP7NSF7</accession>
<dbReference type="InterPro" id="IPR036909">
    <property type="entry name" value="Cyt_c-like_dom_sf"/>
</dbReference>
<keyword evidence="10" id="KW-0575">Peroxidase</keyword>
<dbReference type="Gene3D" id="1.10.760.10">
    <property type="entry name" value="Cytochrome c-like domain"/>
    <property type="match status" value="2"/>
</dbReference>
<keyword evidence="7 8" id="KW-0408">Iron</keyword>
<keyword evidence="6" id="KW-0560">Oxidoreductase</keyword>
<dbReference type="Proteomes" id="UP001499909">
    <property type="component" value="Unassembled WGS sequence"/>
</dbReference>
<evidence type="ECO:0000256" key="5">
    <source>
        <dbReference type="ARBA" id="ARBA00022764"/>
    </source>
</evidence>
<keyword evidence="3 8" id="KW-0479">Metal-binding</keyword>
<evidence type="ECO:0000313" key="10">
    <source>
        <dbReference type="EMBL" id="GAA3953216.1"/>
    </source>
</evidence>
<dbReference type="PROSITE" id="PS51007">
    <property type="entry name" value="CYTC"/>
    <property type="match status" value="1"/>
</dbReference>
<comment type="caution">
    <text evidence="10">The sequence shown here is derived from an EMBL/GenBank/DDBJ whole genome shotgun (WGS) entry which is preliminary data.</text>
</comment>
<dbReference type="InterPro" id="IPR051395">
    <property type="entry name" value="Cytochrome_c_Peroxidase/MauG"/>
</dbReference>
<dbReference type="EMBL" id="BAABDH010000112">
    <property type="protein sequence ID" value="GAA3953216.1"/>
    <property type="molecule type" value="Genomic_DNA"/>
</dbReference>
<dbReference type="InterPro" id="IPR009056">
    <property type="entry name" value="Cyt_c-like_dom"/>
</dbReference>
<protein>
    <submittedName>
        <fullName evidence="10">Cytochrome c peroxidase</fullName>
    </submittedName>
</protein>
<evidence type="ECO:0000256" key="7">
    <source>
        <dbReference type="ARBA" id="ARBA00023004"/>
    </source>
</evidence>
<dbReference type="PIRSF" id="PIRSF000294">
    <property type="entry name" value="Cytochrome-c_peroxidase"/>
    <property type="match status" value="1"/>
</dbReference>
<dbReference type="SUPFAM" id="SSF46626">
    <property type="entry name" value="Cytochrome c"/>
    <property type="match status" value="2"/>
</dbReference>
<keyword evidence="4" id="KW-0732">Signal</keyword>
<dbReference type="PANTHER" id="PTHR30600">
    <property type="entry name" value="CYTOCHROME C PEROXIDASE-RELATED"/>
    <property type="match status" value="1"/>
</dbReference>
<evidence type="ECO:0000256" key="1">
    <source>
        <dbReference type="ARBA" id="ARBA00004418"/>
    </source>
</evidence>
<feature type="domain" description="Cytochrome c" evidence="9">
    <location>
        <begin position="219"/>
        <end position="369"/>
    </location>
</feature>
<dbReference type="InterPro" id="IPR004852">
    <property type="entry name" value="Di-haem_cyt_c_peroxidsae"/>
</dbReference>
<evidence type="ECO:0000259" key="9">
    <source>
        <dbReference type="PROSITE" id="PS51007"/>
    </source>
</evidence>
<evidence type="ECO:0000313" key="11">
    <source>
        <dbReference type="Proteomes" id="UP001499909"/>
    </source>
</evidence>
<comment type="subcellular location">
    <subcellularLocation>
        <location evidence="1">Periplasm</location>
    </subcellularLocation>
</comment>